<evidence type="ECO:0000256" key="12">
    <source>
        <dbReference type="ARBA" id="ARBA00053067"/>
    </source>
</evidence>
<keyword evidence="3 14" id="KW-0813">Transport</keyword>
<reference evidence="16" key="1">
    <citation type="submission" date="2021-04" db="EMBL/GenBank/DDBJ databases">
        <title>Freshwater Fish Mitochondrial Genome Project.</title>
        <authorList>
            <person name="Maloy A.P."/>
            <person name="Coombs J.A."/>
            <person name="Bartron M.L."/>
        </authorList>
    </citation>
    <scope>NUCLEOTIDE SEQUENCE</scope>
    <source>
        <strain evidence="17">F18-153</strain>
        <strain evidence="18">F19-345</strain>
    </source>
</reference>
<evidence type="ECO:0000256" key="13">
    <source>
        <dbReference type="ARBA" id="ARBA00064647"/>
    </source>
</evidence>
<keyword evidence="10" id="KW-0472">Membrane</keyword>
<dbReference type="PANTHER" id="PTHR39937">
    <property type="entry name" value="ATP SYNTHASE PROTEIN 8"/>
    <property type="match status" value="1"/>
</dbReference>
<evidence type="ECO:0000256" key="11">
    <source>
        <dbReference type="ARBA" id="ARBA00023310"/>
    </source>
</evidence>
<dbReference type="GO" id="GO:0015078">
    <property type="term" value="F:proton transmembrane transporter activity"/>
    <property type="evidence" value="ECO:0007669"/>
    <property type="project" value="InterPro"/>
</dbReference>
<comment type="similarity">
    <text evidence="2 14">Belongs to the ATPase protein 8 family.</text>
</comment>
<keyword evidence="8 14" id="KW-0406">Ion transport</keyword>
<gene>
    <name evidence="16" type="primary">ATP8</name>
</gene>
<evidence type="ECO:0000256" key="6">
    <source>
        <dbReference type="ARBA" id="ARBA00022781"/>
    </source>
</evidence>
<evidence type="ECO:0000256" key="3">
    <source>
        <dbReference type="ARBA" id="ARBA00022448"/>
    </source>
</evidence>
<keyword evidence="9 14" id="KW-0496">Mitochondrion</keyword>
<evidence type="ECO:0000256" key="10">
    <source>
        <dbReference type="ARBA" id="ARBA00023136"/>
    </source>
</evidence>
<evidence type="ECO:0000256" key="7">
    <source>
        <dbReference type="ARBA" id="ARBA00022989"/>
    </source>
</evidence>
<feature type="chain" id="PRO_5033958443" description="ATP synthase complex subunit 8" evidence="15">
    <location>
        <begin position="31"/>
        <end position="55"/>
    </location>
</feature>
<dbReference type="InterPro" id="IPR001421">
    <property type="entry name" value="ATP8_metazoa"/>
</dbReference>
<dbReference type="EMBL" id="MW856914">
    <property type="protein sequence ID" value="QWE37322.1"/>
    <property type="molecule type" value="Genomic_DNA"/>
</dbReference>
<comment type="subcellular location">
    <subcellularLocation>
        <location evidence="1 14">Mitochondrion membrane</location>
        <topology evidence="1 14">Single-pass membrane protein</topology>
    </subcellularLocation>
</comment>
<dbReference type="Pfam" id="PF00895">
    <property type="entry name" value="ATP-synt_8"/>
    <property type="match status" value="1"/>
</dbReference>
<comment type="function">
    <text evidence="12">Subunit 8, of the mitochondrial membrane ATP synthase complex (F(1)F(0) ATP synthase or Complex V) that produces ATP from ADP in the presence of a proton gradient across the membrane which is generated by electron transport complexes of the respiratory chain. ATP synthase complex consist of a soluble F(1) head domain - the catalytic core - and a membrane F(1) domain - the membrane proton channel. These two domains are linked by a central stalk rotating inside the F(1) region and a stationary peripheral stalk. During catalysis, ATP synthesis in the catalytic domain of F(1) is coupled via a rotary mechanism of the central stalk subunits to proton translocation. In vivo, can only synthesize ATP although its ATP hydrolase activity can be activated artificially in vitro. Part of the complex F(0) domain.</text>
</comment>
<feature type="signal peptide" evidence="15">
    <location>
        <begin position="1"/>
        <end position="30"/>
    </location>
</feature>
<evidence type="ECO:0000256" key="14">
    <source>
        <dbReference type="RuleBase" id="RU003661"/>
    </source>
</evidence>
<proteinExistence type="inferred from homology"/>
<evidence type="ECO:0000256" key="15">
    <source>
        <dbReference type="SAM" id="SignalP"/>
    </source>
</evidence>
<evidence type="ECO:0000313" key="18">
    <source>
        <dbReference type="EMBL" id="QWE37322.1"/>
    </source>
</evidence>
<dbReference type="GeneID" id="65343560"/>
<evidence type="ECO:0000256" key="9">
    <source>
        <dbReference type="ARBA" id="ARBA00023128"/>
    </source>
</evidence>
<dbReference type="PANTHER" id="PTHR39937:SF1">
    <property type="entry name" value="ATP SYNTHASE PROTEIN 8"/>
    <property type="match status" value="1"/>
</dbReference>
<dbReference type="RefSeq" id="YP_010133051.1">
    <property type="nucleotide sequence ID" value="NC_056402.1"/>
</dbReference>
<evidence type="ECO:0000256" key="5">
    <source>
        <dbReference type="ARBA" id="ARBA00022692"/>
    </source>
</evidence>
<keyword evidence="4 14" id="KW-0138">CF(0)</keyword>
<name>A0A8E8P9X7_9GOBI</name>
<geneLocation type="mitochondrion" evidence="16"/>
<keyword evidence="5 14" id="KW-0812">Transmembrane</keyword>
<dbReference type="CTD" id="4509"/>
<keyword evidence="6 14" id="KW-0375">Hydrogen ion transport</keyword>
<dbReference type="EMBL" id="MW856910">
    <property type="protein sequence ID" value="QWE37270.1"/>
    <property type="molecule type" value="Genomic_DNA"/>
</dbReference>
<dbReference type="EMBL" id="MW856852">
    <property type="protein sequence ID" value="QWE36517.1"/>
    <property type="molecule type" value="Genomic_DNA"/>
</dbReference>
<dbReference type="AlphaFoldDB" id="A0A8E8P9X7"/>
<protein>
    <recommendedName>
        <fullName evidence="14">ATP synthase complex subunit 8</fullName>
    </recommendedName>
</protein>
<dbReference type="GO" id="GO:0031966">
    <property type="term" value="C:mitochondrial membrane"/>
    <property type="evidence" value="ECO:0007669"/>
    <property type="project" value="UniProtKB-SubCell"/>
</dbReference>
<keyword evidence="7" id="KW-1133">Transmembrane helix</keyword>
<dbReference type="InterPro" id="IPR050635">
    <property type="entry name" value="ATPase_protein_8"/>
</dbReference>
<sequence length="55" mass="6324">MPQLNPTPWFIMLVSCWIVLLILIVPKVLAHTYCNSPAHQSAHVPNTTSWAWLWP</sequence>
<evidence type="ECO:0000256" key="4">
    <source>
        <dbReference type="ARBA" id="ARBA00022547"/>
    </source>
</evidence>
<evidence type="ECO:0000256" key="2">
    <source>
        <dbReference type="ARBA" id="ARBA00008892"/>
    </source>
</evidence>
<keyword evidence="15" id="KW-0732">Signal</keyword>
<dbReference type="GO" id="GO:0015986">
    <property type="term" value="P:proton motive force-driven ATP synthesis"/>
    <property type="evidence" value="ECO:0007669"/>
    <property type="project" value="InterPro"/>
</dbReference>
<keyword evidence="11" id="KW-0066">ATP synthesis</keyword>
<evidence type="ECO:0000256" key="1">
    <source>
        <dbReference type="ARBA" id="ARBA00004304"/>
    </source>
</evidence>
<evidence type="ECO:0000313" key="17">
    <source>
        <dbReference type="EMBL" id="QWE37270.1"/>
    </source>
</evidence>
<evidence type="ECO:0000256" key="8">
    <source>
        <dbReference type="ARBA" id="ARBA00023065"/>
    </source>
</evidence>
<organism evidence="16">
    <name type="scientific">Proterorhinus semilunaris</name>
    <name type="common">tubenose goby</name>
    <dbReference type="NCBI Taxonomy" id="322563"/>
    <lineage>
        <taxon>Eukaryota</taxon>
        <taxon>Metazoa</taxon>
        <taxon>Chordata</taxon>
        <taxon>Craniata</taxon>
        <taxon>Vertebrata</taxon>
        <taxon>Euteleostomi</taxon>
        <taxon>Actinopterygii</taxon>
        <taxon>Neopterygii</taxon>
        <taxon>Teleostei</taxon>
        <taxon>Neoteleostei</taxon>
        <taxon>Acanthomorphata</taxon>
        <taxon>Gobiaria</taxon>
        <taxon>Gobiiformes</taxon>
        <taxon>Gobioidei</taxon>
        <taxon>Gobiidae</taxon>
        <taxon>Benthophilinae</taxon>
        <taxon>Ponticolini</taxon>
        <taxon>Proterorhinus</taxon>
    </lineage>
</organism>
<accession>A0A8E8P9X7</accession>
<evidence type="ECO:0000313" key="16">
    <source>
        <dbReference type="EMBL" id="QWE36517.1"/>
    </source>
</evidence>
<comment type="subunit">
    <text evidence="13">Component of the ATP synthase complex composed at least of ATP5F1A/subunit alpha, ATP5F1B/subunit beta, ATP5MC1/subunit c (homooctomer), MT-ATP6/subunit a, MT-ATP8/subunit 8, ATP5ME/subunit e, ATP5MF/subunit f, ATP5MG/subunit g, ATP5MK/subunit k, ATP5MJ/subunit j, ATP5F1C/subunit gamma, ATP5F1D/subunit delta, ATP5F1E/subunit epsilon, ATP5PF/subunit F6, ATP5PB/subunit b, ATP5PD/subunit d, ATP5PO/subunit OSCP. ATP synthase complex consists of a soluble F(1) head domain (subunits alpha(3) and beta(3)) - the catalytic core - and a membrane F(0) domain - the membrane proton channel (subunits c, a, 8, e, f, g, k and j). These two domains are linked by a central stalk (subunits gamma, delta, and epsilon) rotating inside the F1 region and a stationary peripheral stalk (subunits F6, b, d, and OSCP).</text>
</comment>
<dbReference type="GO" id="GO:0045259">
    <property type="term" value="C:proton-transporting ATP synthase complex"/>
    <property type="evidence" value="ECO:0007669"/>
    <property type="project" value="UniProtKB-KW"/>
</dbReference>